<evidence type="ECO:0000256" key="3">
    <source>
        <dbReference type="ARBA" id="ARBA00023002"/>
    </source>
</evidence>
<evidence type="ECO:0000313" key="5">
    <source>
        <dbReference type="EMBL" id="MTD12768.1"/>
    </source>
</evidence>
<dbReference type="EMBL" id="WLYK01000001">
    <property type="protein sequence ID" value="MTD12768.1"/>
    <property type="molecule type" value="Genomic_DNA"/>
</dbReference>
<dbReference type="Gene3D" id="3.30.43.10">
    <property type="entry name" value="Uridine Diphospho-n-acetylenolpyruvylglucosamine Reductase, domain 2"/>
    <property type="match status" value="1"/>
</dbReference>
<dbReference type="Pfam" id="PF00941">
    <property type="entry name" value="FAD_binding_5"/>
    <property type="match status" value="1"/>
</dbReference>
<organism evidence="5 6">
    <name type="scientific">Nakamurella alba</name>
    <dbReference type="NCBI Taxonomy" id="2665158"/>
    <lineage>
        <taxon>Bacteria</taxon>
        <taxon>Bacillati</taxon>
        <taxon>Actinomycetota</taxon>
        <taxon>Actinomycetes</taxon>
        <taxon>Nakamurellales</taxon>
        <taxon>Nakamurellaceae</taxon>
        <taxon>Nakamurella</taxon>
    </lineage>
</organism>
<keyword evidence="1" id="KW-0285">Flavoprotein</keyword>
<dbReference type="SUPFAM" id="SSF55447">
    <property type="entry name" value="CO dehydrogenase flavoprotein C-terminal domain-like"/>
    <property type="match status" value="1"/>
</dbReference>
<dbReference type="InterPro" id="IPR016169">
    <property type="entry name" value="FAD-bd_PCMH_sub2"/>
</dbReference>
<dbReference type="Pfam" id="PF03450">
    <property type="entry name" value="CO_deh_flav_C"/>
    <property type="match status" value="1"/>
</dbReference>
<protein>
    <recommendedName>
        <fullName evidence="4">FAD-binding PCMH-type domain-containing protein</fullName>
    </recommendedName>
</protein>
<dbReference type="InterPro" id="IPR016167">
    <property type="entry name" value="FAD-bd_PCMH_sub1"/>
</dbReference>
<dbReference type="AlphaFoldDB" id="A0A7K1FF94"/>
<dbReference type="InterPro" id="IPR036318">
    <property type="entry name" value="FAD-bd_PCMH-like_sf"/>
</dbReference>
<dbReference type="SUPFAM" id="SSF56176">
    <property type="entry name" value="FAD-binding/transporter-associated domain-like"/>
    <property type="match status" value="1"/>
</dbReference>
<dbReference type="InterPro" id="IPR051312">
    <property type="entry name" value="Diverse_Substr_Oxidored"/>
</dbReference>
<gene>
    <name evidence="5" type="ORF">GIS00_02265</name>
</gene>
<comment type="caution">
    <text evidence="5">The sequence shown here is derived from an EMBL/GenBank/DDBJ whole genome shotgun (WGS) entry which is preliminary data.</text>
</comment>
<reference evidence="5 6" key="1">
    <citation type="submission" date="2019-11" db="EMBL/GenBank/DDBJ databases">
        <authorList>
            <person name="Jiang L.-Q."/>
        </authorList>
    </citation>
    <scope>NUCLEOTIDE SEQUENCE [LARGE SCALE GENOMIC DNA]</scope>
    <source>
        <strain evidence="5 6">YIM 132087</strain>
    </source>
</reference>
<dbReference type="GO" id="GO:0071949">
    <property type="term" value="F:FAD binding"/>
    <property type="evidence" value="ECO:0007669"/>
    <property type="project" value="InterPro"/>
</dbReference>
<name>A0A7K1FF94_9ACTN</name>
<dbReference type="InterPro" id="IPR005107">
    <property type="entry name" value="CO_DH_flav_C"/>
</dbReference>
<dbReference type="InterPro" id="IPR002346">
    <property type="entry name" value="Mopterin_DH_FAD-bd"/>
</dbReference>
<keyword evidence="6" id="KW-1185">Reference proteome</keyword>
<keyword evidence="3" id="KW-0560">Oxidoreductase</keyword>
<evidence type="ECO:0000256" key="1">
    <source>
        <dbReference type="ARBA" id="ARBA00022630"/>
    </source>
</evidence>
<evidence type="ECO:0000259" key="4">
    <source>
        <dbReference type="PROSITE" id="PS51387"/>
    </source>
</evidence>
<proteinExistence type="predicted"/>
<dbReference type="PROSITE" id="PS51387">
    <property type="entry name" value="FAD_PCMH"/>
    <property type="match status" value="1"/>
</dbReference>
<dbReference type="Gene3D" id="3.30.465.10">
    <property type="match status" value="1"/>
</dbReference>
<evidence type="ECO:0000256" key="2">
    <source>
        <dbReference type="ARBA" id="ARBA00022827"/>
    </source>
</evidence>
<dbReference type="Proteomes" id="UP000460221">
    <property type="component" value="Unassembled WGS sequence"/>
</dbReference>
<accession>A0A7K1FF94</accession>
<dbReference type="GO" id="GO:0016491">
    <property type="term" value="F:oxidoreductase activity"/>
    <property type="evidence" value="ECO:0007669"/>
    <property type="project" value="UniProtKB-KW"/>
</dbReference>
<sequence>MTATSTAFAPPGVRITDTTDEVLAALAALGSDATVMAGGTEVMIRLRRREIDPKLLLHIGRHSELRTITEDAVVDPDGGAAAAALRIGATVTHHDLLADPRVPELVKITAERIGYPQTQELGTVGGNLIIAHPADLATPFLVHDAQAVLSSQAGTRTVAVADLMLGDRLTAIRPDELLSSVTLPTLPGAVTGYRKVGRRGEMDAPIITVAILLQFGTGATITDARVAVGSYADVPFRARALEQALVRTGLPDGPAIAELSRLADLGAEAVEDVKATARYRRTLLPRLVADVLTGCLARGVDR</sequence>
<evidence type="ECO:0000313" key="6">
    <source>
        <dbReference type="Proteomes" id="UP000460221"/>
    </source>
</evidence>
<dbReference type="Gene3D" id="3.30.390.50">
    <property type="entry name" value="CO dehydrogenase flavoprotein, C-terminal domain"/>
    <property type="match status" value="1"/>
</dbReference>
<feature type="domain" description="FAD-binding PCMH-type" evidence="4">
    <location>
        <begin position="6"/>
        <end position="188"/>
    </location>
</feature>
<dbReference type="InterPro" id="IPR036683">
    <property type="entry name" value="CO_DH_flav_C_dom_sf"/>
</dbReference>
<keyword evidence="2" id="KW-0274">FAD</keyword>
<dbReference type="PANTHER" id="PTHR42659:SF2">
    <property type="entry name" value="XANTHINE DEHYDROGENASE SUBUNIT C-RELATED"/>
    <property type="match status" value="1"/>
</dbReference>
<dbReference type="SMART" id="SM01092">
    <property type="entry name" value="CO_deh_flav_C"/>
    <property type="match status" value="1"/>
</dbReference>
<dbReference type="PANTHER" id="PTHR42659">
    <property type="entry name" value="XANTHINE DEHYDROGENASE SUBUNIT C-RELATED"/>
    <property type="match status" value="1"/>
</dbReference>
<dbReference type="RefSeq" id="WP_154766766.1">
    <property type="nucleotide sequence ID" value="NZ_WLYK01000001.1"/>
</dbReference>
<dbReference type="InterPro" id="IPR016166">
    <property type="entry name" value="FAD-bd_PCMH"/>
</dbReference>